<evidence type="ECO:0000256" key="5">
    <source>
        <dbReference type="ARBA" id="ARBA00049233"/>
    </source>
</evidence>
<dbReference type="STRING" id="1450537.A0A395I427"/>
<dbReference type="Proteomes" id="UP000248961">
    <property type="component" value="Unassembled WGS sequence"/>
</dbReference>
<organism evidence="8 9">
    <name type="scientific">Aspergillus homomorphus (strain CBS 101889)</name>
    <dbReference type="NCBI Taxonomy" id="1450537"/>
    <lineage>
        <taxon>Eukaryota</taxon>
        <taxon>Fungi</taxon>
        <taxon>Dikarya</taxon>
        <taxon>Ascomycota</taxon>
        <taxon>Pezizomycotina</taxon>
        <taxon>Eurotiomycetes</taxon>
        <taxon>Eurotiomycetidae</taxon>
        <taxon>Eurotiales</taxon>
        <taxon>Aspergillaceae</taxon>
        <taxon>Aspergillus</taxon>
        <taxon>Aspergillus subgen. Circumdati</taxon>
    </lineage>
</organism>
<dbReference type="InterPro" id="IPR055170">
    <property type="entry name" value="GFO_IDH_MocA-like_dom"/>
</dbReference>
<dbReference type="Pfam" id="PF01408">
    <property type="entry name" value="GFO_IDH_MocA"/>
    <property type="match status" value="1"/>
</dbReference>
<keyword evidence="2" id="KW-0560">Oxidoreductase</keyword>
<evidence type="ECO:0000313" key="8">
    <source>
        <dbReference type="EMBL" id="RAL13938.1"/>
    </source>
</evidence>
<dbReference type="PANTHER" id="PTHR22604">
    <property type="entry name" value="OXIDOREDUCTASES"/>
    <property type="match status" value="1"/>
</dbReference>
<accession>A0A395I427</accession>
<dbReference type="RefSeq" id="XP_025553092.1">
    <property type="nucleotide sequence ID" value="XM_025698869.1"/>
</dbReference>
<name>A0A395I427_ASPHC</name>
<comment type="catalytic activity">
    <reaction evidence="5">
        <text>D-xylose + NADP(+) = D-xylono-1,5-lactone + NADPH + H(+)</text>
        <dbReference type="Rhea" id="RHEA:22000"/>
        <dbReference type="ChEBI" id="CHEBI:15378"/>
        <dbReference type="ChEBI" id="CHEBI:15867"/>
        <dbReference type="ChEBI" id="CHEBI:53455"/>
        <dbReference type="ChEBI" id="CHEBI:57783"/>
        <dbReference type="ChEBI" id="CHEBI:58349"/>
        <dbReference type="EC" id="1.1.1.179"/>
    </reaction>
</comment>
<evidence type="ECO:0000256" key="2">
    <source>
        <dbReference type="ARBA" id="ARBA00023002"/>
    </source>
</evidence>
<evidence type="ECO:0000256" key="4">
    <source>
        <dbReference type="ARBA" id="ARBA00042988"/>
    </source>
</evidence>
<dbReference type="Pfam" id="PF22725">
    <property type="entry name" value="GFO_IDH_MocA_C3"/>
    <property type="match status" value="1"/>
</dbReference>
<dbReference type="SUPFAM" id="SSF51735">
    <property type="entry name" value="NAD(P)-binding Rossmann-fold domains"/>
    <property type="match status" value="1"/>
</dbReference>
<dbReference type="SUPFAM" id="SSF55347">
    <property type="entry name" value="Glyceraldehyde-3-phosphate dehydrogenase-like, C-terminal domain"/>
    <property type="match status" value="1"/>
</dbReference>
<keyword evidence="9" id="KW-1185">Reference proteome</keyword>
<gene>
    <name evidence="8" type="ORF">BO97DRAFT_449384</name>
</gene>
<proteinExistence type="inferred from homology"/>
<dbReference type="AlphaFoldDB" id="A0A395I427"/>
<feature type="domain" description="Gfo/Idh/MocA-like oxidoreductase N-terminal" evidence="6">
    <location>
        <begin position="6"/>
        <end position="70"/>
    </location>
</feature>
<feature type="domain" description="GFO/IDH/MocA-like oxidoreductase" evidence="7">
    <location>
        <begin position="87"/>
        <end position="218"/>
    </location>
</feature>
<dbReference type="Gene3D" id="3.30.360.10">
    <property type="entry name" value="Dihydrodipicolinate Reductase, domain 2"/>
    <property type="match status" value="1"/>
</dbReference>
<dbReference type="OrthoDB" id="2129491at2759"/>
<dbReference type="EMBL" id="KZ824277">
    <property type="protein sequence ID" value="RAL13938.1"/>
    <property type="molecule type" value="Genomic_DNA"/>
</dbReference>
<dbReference type="InterPro" id="IPR050984">
    <property type="entry name" value="Gfo/Idh/MocA_domain"/>
</dbReference>
<evidence type="ECO:0000259" key="6">
    <source>
        <dbReference type="Pfam" id="PF01408"/>
    </source>
</evidence>
<dbReference type="EC" id="1.1.1.179" evidence="3"/>
<dbReference type="InterPro" id="IPR000683">
    <property type="entry name" value="Gfo/Idh/MocA-like_OxRdtase_N"/>
</dbReference>
<protein>
    <recommendedName>
        <fullName evidence="3">D-xylose 1-dehydrogenase (NADP(+), D-xylono-1,5-lactone-forming)</fullName>
        <ecNumber evidence="3">1.1.1.179</ecNumber>
    </recommendedName>
    <alternativeName>
        <fullName evidence="4">D-xylose-NADP dehydrogenase</fullName>
    </alternativeName>
</protein>
<evidence type="ECO:0000259" key="7">
    <source>
        <dbReference type="Pfam" id="PF22725"/>
    </source>
</evidence>
<dbReference type="GeneID" id="37203158"/>
<dbReference type="GO" id="GO:0047837">
    <property type="term" value="F:D-xylose 1-dehydrogenase (NADP+) activity"/>
    <property type="evidence" value="ECO:0007669"/>
    <property type="project" value="UniProtKB-EC"/>
</dbReference>
<dbReference type="PANTHER" id="PTHR22604:SF115">
    <property type="entry name" value="DIHYDRODIOL DEHYDROGENASE, PUTATIVE (AFU_ORTHOLOGUE AFUA_1G07520)-RELATED"/>
    <property type="match status" value="1"/>
</dbReference>
<evidence type="ECO:0000256" key="1">
    <source>
        <dbReference type="ARBA" id="ARBA00010928"/>
    </source>
</evidence>
<reference evidence="8 9" key="1">
    <citation type="submission" date="2018-02" db="EMBL/GenBank/DDBJ databases">
        <title>The genomes of Aspergillus section Nigri reveals drivers in fungal speciation.</title>
        <authorList>
            <consortium name="DOE Joint Genome Institute"/>
            <person name="Vesth T.C."/>
            <person name="Nybo J."/>
            <person name="Theobald S."/>
            <person name="Brandl J."/>
            <person name="Frisvad J.C."/>
            <person name="Nielsen K.F."/>
            <person name="Lyhne E.K."/>
            <person name="Kogle M.E."/>
            <person name="Kuo A."/>
            <person name="Riley R."/>
            <person name="Clum A."/>
            <person name="Nolan M."/>
            <person name="Lipzen A."/>
            <person name="Salamov A."/>
            <person name="Henrissat B."/>
            <person name="Wiebenga A."/>
            <person name="De vries R.P."/>
            <person name="Grigoriev I.V."/>
            <person name="Mortensen U.H."/>
            <person name="Andersen M.R."/>
            <person name="Baker S.E."/>
        </authorList>
    </citation>
    <scope>NUCLEOTIDE SEQUENCE [LARGE SCALE GENOMIC DNA]</scope>
    <source>
        <strain evidence="8 9">CBS 101889</strain>
    </source>
</reference>
<dbReference type="InterPro" id="IPR036291">
    <property type="entry name" value="NAD(P)-bd_dom_sf"/>
</dbReference>
<evidence type="ECO:0000313" key="9">
    <source>
        <dbReference type="Proteomes" id="UP000248961"/>
    </source>
</evidence>
<comment type="similarity">
    <text evidence="1">Belongs to the Gfo/Idh/MocA family.</text>
</comment>
<evidence type="ECO:0000256" key="3">
    <source>
        <dbReference type="ARBA" id="ARBA00038984"/>
    </source>
</evidence>
<dbReference type="VEuPathDB" id="FungiDB:BO97DRAFT_449384"/>
<dbReference type="Gene3D" id="3.40.50.720">
    <property type="entry name" value="NAD(P)-binding Rossmann-like Domain"/>
    <property type="match status" value="1"/>
</dbReference>
<dbReference type="GO" id="GO:0000166">
    <property type="term" value="F:nucleotide binding"/>
    <property type="evidence" value="ECO:0007669"/>
    <property type="project" value="InterPro"/>
</dbReference>
<sequence length="305" mass="34295">MHPSAARAYGSYEALVTDLEVETVYVASPHSHHFTHTRLALMANKHVPVKKAFPVNAAQPQVLVNLARERWLFLLEALWTRFFPLTRHVQHLVRESAIGTVQWIVADRNLGRNVEDLYGTEHRLVNPALARGALLDLAVYPLTWVFLFLSPDRPWASVALRVSGSVIKYEGMGVDETVLVVLTSPETKMEGVATDSLRVTTDSRDLDVRIFETKGKIEVLGPAARPDRIKVTVCGSTIEASTVPFPILVGHGLFWEADECAHCLRAKKRESTIMPWADTSLMMNVFDQVREQNEMRYPEEIESVV</sequence>